<dbReference type="GO" id="GO:0016740">
    <property type="term" value="F:transferase activity"/>
    <property type="evidence" value="ECO:0007669"/>
    <property type="project" value="UniProtKB-KW"/>
</dbReference>
<gene>
    <name evidence="1" type="ORF">NWF35_07765</name>
</gene>
<evidence type="ECO:0000313" key="2">
    <source>
        <dbReference type="Proteomes" id="UP001174196"/>
    </source>
</evidence>
<comment type="caution">
    <text evidence="1">The sequence shown here is derived from an EMBL/GenBank/DDBJ whole genome shotgun (WGS) entry which is preliminary data.</text>
</comment>
<sequence>MGPFPVKLTHLRRLTDDTGIIEHCIGKIPRRKEGYSTDDNARALWACVEWGRYAHRTGNNEEGERLASLADTYLAFLAWVQKDDGHFHNNVAYDRQWEPEQPSDDCLGRVLWATATAAVWDIDRDRARVAQRLCQNGFRAIGSIQFPRGMAHVLSAASLLVREAEANPELEQPFRDWVLRELPSVARQFGDRLLHQYRRHTKPGWRWFEETMTYSNGVFPWALFHWYATFPSSEAQQAAKDSLDFLIEKMTGSHDVIRPIGNRGWCTPQGISQWDQQPVEVMKLAMACQQAYEVTGDKGYRAVLDKCRAWFHGDNDLGVPMADASDGSCCDGLTENGPNRNRGAESTLAYLITEAIFHQTMEGDDDECADEQS</sequence>
<dbReference type="RefSeq" id="WP_301238481.1">
    <property type="nucleotide sequence ID" value="NZ_JANRHH010000031.1"/>
</dbReference>
<name>A0ABT8ILY1_9BACL</name>
<organism evidence="1 2">
    <name type="scientific">Polycladomyces subterraneus</name>
    <dbReference type="NCBI Taxonomy" id="1016997"/>
    <lineage>
        <taxon>Bacteria</taxon>
        <taxon>Bacillati</taxon>
        <taxon>Bacillota</taxon>
        <taxon>Bacilli</taxon>
        <taxon>Bacillales</taxon>
        <taxon>Thermoactinomycetaceae</taxon>
        <taxon>Polycladomyces</taxon>
    </lineage>
</organism>
<dbReference type="Proteomes" id="UP001174196">
    <property type="component" value="Unassembled WGS sequence"/>
</dbReference>
<reference evidence="1" key="1">
    <citation type="submission" date="2022-08" db="EMBL/GenBank/DDBJ databases">
        <title>Polycladomyces zharkentsis sp. nov., a novel thermophilic CMC and starch-degrading bacterium isolated from a geothermal spring in Kazakhstan.</title>
        <authorList>
            <person name="Mashzhan A."/>
            <person name="Kistaubaeva A."/>
            <person name="Javier-Lopez R."/>
            <person name="Birkeland N.-K."/>
        </authorList>
    </citation>
    <scope>NUCLEOTIDE SEQUENCE</scope>
    <source>
        <strain evidence="1">KSR 13</strain>
    </source>
</reference>
<accession>A0ABT8ILY1</accession>
<protein>
    <submittedName>
        <fullName evidence="1">Glycosyl transferase</fullName>
    </submittedName>
</protein>
<dbReference type="EMBL" id="JANRHH010000031">
    <property type="protein sequence ID" value="MDN4593798.1"/>
    <property type="molecule type" value="Genomic_DNA"/>
</dbReference>
<dbReference type="SUPFAM" id="SSF48208">
    <property type="entry name" value="Six-hairpin glycosidases"/>
    <property type="match status" value="1"/>
</dbReference>
<dbReference type="InterPro" id="IPR008928">
    <property type="entry name" value="6-hairpin_glycosidase_sf"/>
</dbReference>
<evidence type="ECO:0000313" key="1">
    <source>
        <dbReference type="EMBL" id="MDN4593798.1"/>
    </source>
</evidence>
<keyword evidence="2" id="KW-1185">Reference proteome</keyword>
<keyword evidence="1" id="KW-0808">Transferase</keyword>
<proteinExistence type="predicted"/>